<dbReference type="RefSeq" id="WP_165018479.1">
    <property type="nucleotide sequence ID" value="NZ_JAALDL010000025.1"/>
</dbReference>
<gene>
    <name evidence="2" type="ORF">G5S52_21850</name>
</gene>
<comment type="caution">
    <text evidence="2">The sequence shown here is derived from an EMBL/GenBank/DDBJ whole genome shotgun (WGS) entry which is preliminary data.</text>
</comment>
<reference evidence="2 3" key="1">
    <citation type="submission" date="2020-02" db="EMBL/GenBank/DDBJ databases">
        <title>The draft genome of Grimontia sedimenta sp. nov., isolated from benthic sediments near coral reefs south of Kuwait.</title>
        <authorList>
            <person name="Mahmoud H.M."/>
            <person name="Jose L."/>
            <person name="Eapen S."/>
        </authorList>
    </citation>
    <scope>NUCLEOTIDE SEQUENCE [LARGE SCALE GENOMIC DNA]</scope>
    <source>
        <strain evidence="2 3">S25</strain>
    </source>
</reference>
<proteinExistence type="predicted"/>
<evidence type="ECO:0000313" key="3">
    <source>
        <dbReference type="Proteomes" id="UP000473008"/>
    </source>
</evidence>
<feature type="transmembrane region" description="Helical" evidence="1">
    <location>
        <begin position="15"/>
        <end position="35"/>
    </location>
</feature>
<feature type="transmembrane region" description="Helical" evidence="1">
    <location>
        <begin position="212"/>
        <end position="241"/>
    </location>
</feature>
<evidence type="ECO:0000256" key="1">
    <source>
        <dbReference type="SAM" id="Phobius"/>
    </source>
</evidence>
<feature type="transmembrane region" description="Helical" evidence="1">
    <location>
        <begin position="159"/>
        <end position="179"/>
    </location>
</feature>
<feature type="transmembrane region" description="Helical" evidence="1">
    <location>
        <begin position="318"/>
        <end position="340"/>
    </location>
</feature>
<organism evidence="2 3">
    <name type="scientific">Grimontia sedimenti</name>
    <dbReference type="NCBI Taxonomy" id="2711294"/>
    <lineage>
        <taxon>Bacteria</taxon>
        <taxon>Pseudomonadati</taxon>
        <taxon>Pseudomonadota</taxon>
        <taxon>Gammaproteobacteria</taxon>
        <taxon>Vibrionales</taxon>
        <taxon>Vibrionaceae</taxon>
        <taxon>Grimontia</taxon>
    </lineage>
</organism>
<sequence length="389" mass="43249">MENKMTFHGNGREFFGIWIVNIILSLLTLGIYSAWAKVRTKKYFYGNTELAGDRFDYHATPKQILIGRAIAVTAFVIWFLSGHFSPLFSSILFILGLAVMPWLARNNARFNARMTSYRNVRLNFTGTLMGAYAAILGRGVLLILTIIVFVTFATAPTSGFITFLFVVGGLTSVLVMFAWMMKGIASYFANGYGYGKLKFDATLSTGFFVRTYIWAVFIWILASIGVLAIGALFVVVSGQFFSLPDIGSAELSTFNIEHIATALGAMSIMVLMYFMLFASMLVVTAFIHTRTRNHVFSQMMVGDSEDYRLSSRMNTADYTLLVTTNFFMQVFTLGLARPWVMVRTARYVLSVTAVHGDLDALSVYEDENGAKSAVGDEMSQVFDLDIGIS</sequence>
<feature type="transmembrane region" description="Helical" evidence="1">
    <location>
        <begin position="64"/>
        <end position="81"/>
    </location>
</feature>
<dbReference type="EMBL" id="JAALDL010000025">
    <property type="protein sequence ID" value="NGO00169.1"/>
    <property type="molecule type" value="Genomic_DNA"/>
</dbReference>
<keyword evidence="1" id="KW-1133">Transmembrane helix</keyword>
<feature type="transmembrane region" description="Helical" evidence="1">
    <location>
        <begin position="87"/>
        <end position="104"/>
    </location>
</feature>
<evidence type="ECO:0000313" key="2">
    <source>
        <dbReference type="EMBL" id="NGO00169.1"/>
    </source>
</evidence>
<dbReference type="InterPro" id="IPR010295">
    <property type="entry name" value="DUF898"/>
</dbReference>
<dbReference type="AlphaFoldDB" id="A0A6M1RQE4"/>
<keyword evidence="1" id="KW-0472">Membrane</keyword>
<accession>A0A6M1RQE4</accession>
<keyword evidence="3" id="KW-1185">Reference proteome</keyword>
<feature type="transmembrane region" description="Helical" evidence="1">
    <location>
        <begin position="261"/>
        <end position="287"/>
    </location>
</feature>
<dbReference type="Proteomes" id="UP000473008">
    <property type="component" value="Unassembled WGS sequence"/>
</dbReference>
<protein>
    <submittedName>
        <fullName evidence="2">DUF898 domain-containing protein</fullName>
    </submittedName>
</protein>
<feature type="transmembrane region" description="Helical" evidence="1">
    <location>
        <begin position="124"/>
        <end position="153"/>
    </location>
</feature>
<dbReference type="Pfam" id="PF05987">
    <property type="entry name" value="DUF898"/>
    <property type="match status" value="1"/>
</dbReference>
<keyword evidence="1" id="KW-0812">Transmembrane</keyword>
<name>A0A6M1RQE4_9GAMM</name>